<proteinExistence type="predicted"/>
<organism evidence="1 2">
    <name type="scientific">Bellilinea caldifistulae</name>
    <dbReference type="NCBI Taxonomy" id="360411"/>
    <lineage>
        <taxon>Bacteria</taxon>
        <taxon>Bacillati</taxon>
        <taxon>Chloroflexota</taxon>
        <taxon>Anaerolineae</taxon>
        <taxon>Anaerolineales</taxon>
        <taxon>Anaerolineaceae</taxon>
        <taxon>Bellilinea</taxon>
    </lineage>
</organism>
<gene>
    <name evidence="1" type="ORF">AC812_05435</name>
</gene>
<accession>A0A0P6XNJ3</accession>
<dbReference type="PATRIC" id="fig|360411.5.peg.191"/>
<dbReference type="AlphaFoldDB" id="A0A0P6XNJ3"/>
<name>A0A0P6XNJ3_9CHLR</name>
<dbReference type="STRING" id="360411.AC812_05435"/>
<dbReference type="Proteomes" id="UP000050514">
    <property type="component" value="Unassembled WGS sequence"/>
</dbReference>
<dbReference type="InterPro" id="IPR046037">
    <property type="entry name" value="DUF5995"/>
</dbReference>
<reference evidence="1 2" key="1">
    <citation type="submission" date="2015-07" db="EMBL/GenBank/DDBJ databases">
        <title>Draft genome of Bellilinea caldifistulae DSM 17877.</title>
        <authorList>
            <person name="Hemp J."/>
            <person name="Ward L.M."/>
            <person name="Pace L.A."/>
            <person name="Fischer W.W."/>
        </authorList>
    </citation>
    <scope>NUCLEOTIDE SEQUENCE [LARGE SCALE GENOMIC DNA]</scope>
    <source>
        <strain evidence="1 2">GOMI-1</strain>
    </source>
</reference>
<dbReference type="Pfam" id="PF19458">
    <property type="entry name" value="DUF5995"/>
    <property type="match status" value="1"/>
</dbReference>
<protein>
    <submittedName>
        <fullName evidence="1">Uncharacterized protein</fullName>
    </submittedName>
</protein>
<comment type="caution">
    <text evidence="1">The sequence shown here is derived from an EMBL/GenBank/DDBJ whole genome shotgun (WGS) entry which is preliminary data.</text>
</comment>
<keyword evidence="2" id="KW-1185">Reference proteome</keyword>
<evidence type="ECO:0000313" key="1">
    <source>
        <dbReference type="EMBL" id="KPL76837.1"/>
    </source>
</evidence>
<evidence type="ECO:0000313" key="2">
    <source>
        <dbReference type="Proteomes" id="UP000050514"/>
    </source>
</evidence>
<sequence length="220" mass="25947">MQEWIERWQEVHDQRAIFLSCYRMMTMNMLEAIRRDEFSDGGWVDHLLHRFADYYFLALHAYEERQENVPVVWQAAFRAAAGRDYSPLQNLLLGVNAHINYDLVLTLEELLQPEWAELSPARRAVRRTDHNRVNRIIAATIDAVQDQILEPAMPVLQAVDVLMGRVDEGLISGMITRWRGRVWQHAVYLVETSSEFERKEWIERVEREALRTALWIGWKG</sequence>
<dbReference type="EMBL" id="LGHJ01000011">
    <property type="protein sequence ID" value="KPL76837.1"/>
    <property type="molecule type" value="Genomic_DNA"/>
</dbReference>